<name>A0ABU2DUT1_9MICC</name>
<feature type="transmembrane region" description="Helical" evidence="6">
    <location>
        <begin position="346"/>
        <end position="369"/>
    </location>
</feature>
<keyword evidence="4 6" id="KW-0472">Membrane</keyword>
<organism evidence="8 9">
    <name type="scientific">Nesterenkonia aerolata</name>
    <dbReference type="NCBI Taxonomy" id="3074079"/>
    <lineage>
        <taxon>Bacteria</taxon>
        <taxon>Bacillati</taxon>
        <taxon>Actinomycetota</taxon>
        <taxon>Actinomycetes</taxon>
        <taxon>Micrococcales</taxon>
        <taxon>Micrococcaceae</taxon>
        <taxon>Nesterenkonia</taxon>
    </lineage>
</organism>
<dbReference type="EMBL" id="JAVKGR010000020">
    <property type="protein sequence ID" value="MDR8020264.1"/>
    <property type="molecule type" value="Genomic_DNA"/>
</dbReference>
<comment type="caution">
    <text evidence="8">The sequence shown here is derived from an EMBL/GenBank/DDBJ whole genome shotgun (WGS) entry which is preliminary data.</text>
</comment>
<reference evidence="8 9" key="1">
    <citation type="submission" date="2023-09" db="EMBL/GenBank/DDBJ databases">
        <title>Description of three actinobacteria isolated from air of manufacturing shop in a pharmaceutical factory.</title>
        <authorList>
            <person name="Zhang D.-F."/>
        </authorList>
    </citation>
    <scope>NUCLEOTIDE SEQUENCE [LARGE SCALE GENOMIC DNA]</scope>
    <source>
        <strain evidence="8 9">LY-0111</strain>
    </source>
</reference>
<dbReference type="PANTHER" id="PTHR43471">
    <property type="entry name" value="ABC TRANSPORTER PERMEASE"/>
    <property type="match status" value="1"/>
</dbReference>
<dbReference type="Pfam" id="PF12698">
    <property type="entry name" value="ABC2_membrane_3"/>
    <property type="match status" value="1"/>
</dbReference>
<gene>
    <name evidence="8" type="ORF">RIL96_11895</name>
</gene>
<evidence type="ECO:0000256" key="4">
    <source>
        <dbReference type="ARBA" id="ARBA00023136"/>
    </source>
</evidence>
<dbReference type="RefSeq" id="WP_310549245.1">
    <property type="nucleotide sequence ID" value="NZ_JAVKGR010000020.1"/>
</dbReference>
<proteinExistence type="predicted"/>
<evidence type="ECO:0000259" key="7">
    <source>
        <dbReference type="Pfam" id="PF12698"/>
    </source>
</evidence>
<feature type="transmembrane region" description="Helical" evidence="6">
    <location>
        <begin position="168"/>
        <end position="192"/>
    </location>
</feature>
<accession>A0ABU2DUT1</accession>
<keyword evidence="3 6" id="KW-1133">Transmembrane helix</keyword>
<keyword evidence="2 6" id="KW-0812">Transmembrane</keyword>
<feature type="region of interest" description="Disordered" evidence="5">
    <location>
        <begin position="1"/>
        <end position="22"/>
    </location>
</feature>
<comment type="subcellular location">
    <subcellularLocation>
        <location evidence="1">Membrane</location>
        <topology evidence="1">Multi-pass membrane protein</topology>
    </subcellularLocation>
</comment>
<keyword evidence="9" id="KW-1185">Reference proteome</keyword>
<protein>
    <submittedName>
        <fullName evidence="8">ABC transporter permease</fullName>
    </submittedName>
</protein>
<evidence type="ECO:0000256" key="5">
    <source>
        <dbReference type="SAM" id="MobiDB-lite"/>
    </source>
</evidence>
<feature type="transmembrane region" description="Helical" evidence="6">
    <location>
        <begin position="259"/>
        <end position="284"/>
    </location>
</feature>
<evidence type="ECO:0000256" key="6">
    <source>
        <dbReference type="SAM" id="Phobius"/>
    </source>
</evidence>
<evidence type="ECO:0000313" key="8">
    <source>
        <dbReference type="EMBL" id="MDR8020264.1"/>
    </source>
</evidence>
<feature type="transmembrane region" description="Helical" evidence="6">
    <location>
        <begin position="221"/>
        <end position="247"/>
    </location>
</feature>
<evidence type="ECO:0000256" key="3">
    <source>
        <dbReference type="ARBA" id="ARBA00022989"/>
    </source>
</evidence>
<sequence>MSTVHQDYTAGQHDIAQQDGPAPLSTGRATLLVAEREITTQVRSKSFIVSLIITVLVIVGGIVLMNVFGGNDDVEDVAVVEGAELSEGATVESGPLGTSLEPQQVSSMDEAEQMLRDGEVTAVIAPDESNPVGLTVIGLDSMPTGVAQALAVAPTMETLEDPDTDSGIGFLVAAGFGMVFMVLAMGSGAMIVQNTVQEKQSRIVEILLSSISSRALLAGKVLGNTALAVGQAVLYATAASIALMITGQQTLLDTLTLPMLWFVLFFLPGFMLVAAMFAAGASLVSRQEDIGSVMSPTMMLVMAPYFIVIFFLENETVMTICSYVPFSAPVAMPVRMFLGEAQWFEPVLALLLVLAAVVAMMALAAKIYSGSLLHMGQRMKLRAALSSRD</sequence>
<feature type="domain" description="ABC-2 type transporter transmembrane" evidence="7">
    <location>
        <begin position="45"/>
        <end position="365"/>
    </location>
</feature>
<evidence type="ECO:0000256" key="1">
    <source>
        <dbReference type="ARBA" id="ARBA00004141"/>
    </source>
</evidence>
<feature type="transmembrane region" description="Helical" evidence="6">
    <location>
        <begin position="46"/>
        <end position="68"/>
    </location>
</feature>
<dbReference type="InterPro" id="IPR013525">
    <property type="entry name" value="ABC2_TM"/>
</dbReference>
<evidence type="ECO:0000256" key="2">
    <source>
        <dbReference type="ARBA" id="ARBA00022692"/>
    </source>
</evidence>
<dbReference type="Proteomes" id="UP001251870">
    <property type="component" value="Unassembled WGS sequence"/>
</dbReference>
<dbReference type="PANTHER" id="PTHR43471:SF3">
    <property type="entry name" value="ABC TRANSPORTER PERMEASE PROTEIN NATB"/>
    <property type="match status" value="1"/>
</dbReference>
<evidence type="ECO:0000313" key="9">
    <source>
        <dbReference type="Proteomes" id="UP001251870"/>
    </source>
</evidence>